<evidence type="ECO:0008006" key="3">
    <source>
        <dbReference type="Google" id="ProtNLM"/>
    </source>
</evidence>
<sequence length="99" mass="10947">MVLSMAPRARGQIFIPCTTEEQCKAIECRGGAAHCIKGQCRCTAFEDGTSCSRDSDCDKQCDHIKSKLFTKDFGKECKQGTPCTARQMCRLELQSQFAA</sequence>
<comment type="caution">
    <text evidence="1">The sequence shown here is derived from an EMBL/GenBank/DDBJ whole genome shotgun (WGS) entry which is preliminary data.</text>
</comment>
<protein>
    <recommendedName>
        <fullName evidence="3">EB domain-containing protein</fullName>
    </recommendedName>
</protein>
<keyword evidence="2" id="KW-1185">Reference proteome</keyword>
<evidence type="ECO:0000313" key="1">
    <source>
        <dbReference type="EMBL" id="KAK8508016.1"/>
    </source>
</evidence>
<dbReference type="Proteomes" id="UP001472677">
    <property type="component" value="Unassembled WGS sequence"/>
</dbReference>
<proteinExistence type="predicted"/>
<reference evidence="1 2" key="1">
    <citation type="journal article" date="2024" name="G3 (Bethesda)">
        <title>Genome assembly of Hibiscus sabdariffa L. provides insights into metabolisms of medicinal natural products.</title>
        <authorList>
            <person name="Kim T."/>
        </authorList>
    </citation>
    <scope>NUCLEOTIDE SEQUENCE [LARGE SCALE GENOMIC DNA]</scope>
    <source>
        <strain evidence="1">TK-2024</strain>
        <tissue evidence="1">Old leaves</tissue>
    </source>
</reference>
<name>A0ABR2BLU6_9ROSI</name>
<dbReference type="EMBL" id="JBBPBM010000104">
    <property type="protein sequence ID" value="KAK8508016.1"/>
    <property type="molecule type" value="Genomic_DNA"/>
</dbReference>
<accession>A0ABR2BLU6</accession>
<gene>
    <name evidence="1" type="ORF">V6N12_025125</name>
</gene>
<evidence type="ECO:0000313" key="2">
    <source>
        <dbReference type="Proteomes" id="UP001472677"/>
    </source>
</evidence>
<organism evidence="1 2">
    <name type="scientific">Hibiscus sabdariffa</name>
    <name type="common">roselle</name>
    <dbReference type="NCBI Taxonomy" id="183260"/>
    <lineage>
        <taxon>Eukaryota</taxon>
        <taxon>Viridiplantae</taxon>
        <taxon>Streptophyta</taxon>
        <taxon>Embryophyta</taxon>
        <taxon>Tracheophyta</taxon>
        <taxon>Spermatophyta</taxon>
        <taxon>Magnoliopsida</taxon>
        <taxon>eudicotyledons</taxon>
        <taxon>Gunneridae</taxon>
        <taxon>Pentapetalae</taxon>
        <taxon>rosids</taxon>
        <taxon>malvids</taxon>
        <taxon>Malvales</taxon>
        <taxon>Malvaceae</taxon>
        <taxon>Malvoideae</taxon>
        <taxon>Hibiscus</taxon>
    </lineage>
</organism>